<dbReference type="GO" id="GO:0005576">
    <property type="term" value="C:extracellular region"/>
    <property type="evidence" value="ECO:0007669"/>
    <property type="project" value="TreeGrafter"/>
</dbReference>
<dbReference type="GO" id="GO:0018104">
    <property type="term" value="P:peptidoglycan-protein cross-linking"/>
    <property type="evidence" value="ECO:0007669"/>
    <property type="project" value="TreeGrafter"/>
</dbReference>
<evidence type="ECO:0000259" key="7">
    <source>
        <dbReference type="PROSITE" id="PS52029"/>
    </source>
</evidence>
<dbReference type="CDD" id="cd16913">
    <property type="entry name" value="YkuD_like"/>
    <property type="match status" value="1"/>
</dbReference>
<keyword evidence="4 6" id="KW-0573">Peptidoglycan synthesis</keyword>
<dbReference type="OrthoDB" id="3176960at2"/>
<feature type="active site" description="Proton donor/acceptor" evidence="6">
    <location>
        <position position="429"/>
    </location>
</feature>
<dbReference type="PROSITE" id="PS52029">
    <property type="entry name" value="LD_TPASE"/>
    <property type="match status" value="1"/>
</dbReference>
<dbReference type="GO" id="GO:0016740">
    <property type="term" value="F:transferase activity"/>
    <property type="evidence" value="ECO:0007669"/>
    <property type="project" value="UniProtKB-KW"/>
</dbReference>
<dbReference type="UniPathway" id="UPA00219"/>
<dbReference type="STRING" id="1193182.BN11_1080051"/>
<dbReference type="SUPFAM" id="SSF141523">
    <property type="entry name" value="L,D-transpeptidase catalytic domain-like"/>
    <property type="match status" value="1"/>
</dbReference>
<dbReference type="InterPro" id="IPR005490">
    <property type="entry name" value="LD_TPept_cat_dom"/>
</dbReference>
<evidence type="ECO:0000256" key="4">
    <source>
        <dbReference type="ARBA" id="ARBA00022984"/>
    </source>
</evidence>
<dbReference type="Gene3D" id="3.10.20.800">
    <property type="match status" value="1"/>
</dbReference>
<dbReference type="InterPro" id="IPR022029">
    <property type="entry name" value="YoaR-like_PG-bd"/>
</dbReference>
<comment type="caution">
    <text evidence="8">The sequence shown here is derived from an EMBL/GenBank/DDBJ whole genome shotgun (WGS) entry which is preliminary data.</text>
</comment>
<evidence type="ECO:0000256" key="6">
    <source>
        <dbReference type="PROSITE-ProRule" id="PRU01373"/>
    </source>
</evidence>
<proteinExistence type="predicted"/>
<dbReference type="InterPro" id="IPR050979">
    <property type="entry name" value="LD-transpeptidase"/>
</dbReference>
<evidence type="ECO:0000313" key="9">
    <source>
        <dbReference type="Proteomes" id="UP000035763"/>
    </source>
</evidence>
<keyword evidence="5 6" id="KW-0961">Cell wall biogenesis/degradation</keyword>
<reference evidence="8 9" key="1">
    <citation type="journal article" date="2013" name="ISME J.">
        <title>A metabolic model for members of the genus Tetrasphaera involved in enhanced biological phosphorus removal.</title>
        <authorList>
            <person name="Kristiansen R."/>
            <person name="Nguyen H.T.T."/>
            <person name="Saunders A.M."/>
            <person name="Nielsen J.L."/>
            <person name="Wimmer R."/>
            <person name="Le V.Q."/>
            <person name="McIlroy S.J."/>
            <person name="Petrovski S."/>
            <person name="Seviour R.J."/>
            <person name="Calteau A."/>
            <person name="Nielsen K.L."/>
            <person name="Nielsen P.H."/>
        </authorList>
    </citation>
    <scope>NUCLEOTIDE SEQUENCE [LARGE SCALE GENOMIC DNA]</scope>
    <source>
        <strain evidence="8 9">Ben110</strain>
    </source>
</reference>
<dbReference type="Gene3D" id="2.40.440.10">
    <property type="entry name" value="L,D-transpeptidase catalytic domain-like"/>
    <property type="match status" value="1"/>
</dbReference>
<dbReference type="InterPro" id="IPR038063">
    <property type="entry name" value="Transpep_catalytic_dom"/>
</dbReference>
<organism evidence="8 9">
    <name type="scientific">Nostocoides australiense Ben110</name>
    <dbReference type="NCBI Taxonomy" id="1193182"/>
    <lineage>
        <taxon>Bacteria</taxon>
        <taxon>Bacillati</taxon>
        <taxon>Actinomycetota</taxon>
        <taxon>Actinomycetes</taxon>
        <taxon>Micrococcales</taxon>
        <taxon>Intrasporangiaceae</taxon>
        <taxon>Nostocoides</taxon>
    </lineage>
</organism>
<dbReference type="AlphaFoldDB" id="W6JTH8"/>
<dbReference type="Pfam" id="PF03734">
    <property type="entry name" value="YkuD"/>
    <property type="match status" value="1"/>
</dbReference>
<dbReference type="Pfam" id="PF12229">
    <property type="entry name" value="PG_binding_4"/>
    <property type="match status" value="1"/>
</dbReference>
<protein>
    <recommendedName>
        <fullName evidence="7">L,D-TPase catalytic domain-containing protein</fullName>
    </recommendedName>
</protein>
<dbReference type="PANTHER" id="PTHR30582">
    <property type="entry name" value="L,D-TRANSPEPTIDASE"/>
    <property type="match status" value="1"/>
</dbReference>
<dbReference type="RefSeq" id="WP_157044047.1">
    <property type="nucleotide sequence ID" value="NZ_HG764815.1"/>
</dbReference>
<keyword evidence="9" id="KW-1185">Reference proteome</keyword>
<dbReference type="GO" id="GO:0071555">
    <property type="term" value="P:cell wall organization"/>
    <property type="evidence" value="ECO:0007669"/>
    <property type="project" value="UniProtKB-UniRule"/>
</dbReference>
<evidence type="ECO:0000313" key="8">
    <source>
        <dbReference type="EMBL" id="CCH71776.1"/>
    </source>
</evidence>
<dbReference type="InterPro" id="IPR038054">
    <property type="entry name" value="LD_TPept-like_central_sf"/>
</dbReference>
<dbReference type="PANTHER" id="PTHR30582:SF2">
    <property type="entry name" value="L,D-TRANSPEPTIDASE YCIB-RELATED"/>
    <property type="match status" value="1"/>
</dbReference>
<keyword evidence="2" id="KW-0808">Transferase</keyword>
<name>W6JTH8_9MICO</name>
<evidence type="ECO:0000256" key="5">
    <source>
        <dbReference type="ARBA" id="ARBA00023316"/>
    </source>
</evidence>
<evidence type="ECO:0000256" key="1">
    <source>
        <dbReference type="ARBA" id="ARBA00004752"/>
    </source>
</evidence>
<accession>W6JTH8</accession>
<evidence type="ECO:0000256" key="3">
    <source>
        <dbReference type="ARBA" id="ARBA00022960"/>
    </source>
</evidence>
<sequence>MRTRTKVLTWVGIGVPVLVGAAGAAYATYYHDRALPGSSVVGIDVAGLTRDEVANALRAKADGVVIDIKLPDGHKQASLADLGTAVDVDATLARVFSANEDWSSYAKALRESRPVAVVTTADRTKLSAFLTDLGESYARRPVDATVSLAKNKESFTVSPGVAGRSLEATGLADIAAQAAASLTSSAATTSLVDREPEVTTAEAKALADKANAVVQTAAEMTAGERTFAPSEAEKASWVTLPADVAAAPEVDAAKVTAWVAAQVKSIDTAPTSGMRYLTSTGTLLRVITPASDGIQVTNSAAVAKSLTAALDGGKDTTATVKTKVLPATWTERTLAAGAENLAYPAVAGEKWVDVNLSAHTMTPYVGGKAAASTVKMVHGAKDTPSDVGTFHIYMKNPLMTMTGQNADGTDYETPDVPWSSFYNGGEALHGAYWRKTWGYAASHGCINLPIPTAKWIYDWAPIGTPVVVHN</sequence>
<dbReference type="GO" id="GO:0008360">
    <property type="term" value="P:regulation of cell shape"/>
    <property type="evidence" value="ECO:0007669"/>
    <property type="project" value="UniProtKB-UniRule"/>
</dbReference>
<comment type="pathway">
    <text evidence="1 6">Cell wall biogenesis; peptidoglycan biosynthesis.</text>
</comment>
<dbReference type="GO" id="GO:0071972">
    <property type="term" value="F:peptidoglycan L,D-transpeptidase activity"/>
    <property type="evidence" value="ECO:0007669"/>
    <property type="project" value="TreeGrafter"/>
</dbReference>
<gene>
    <name evidence="8" type="ORF">BN11_1080051</name>
</gene>
<keyword evidence="3 6" id="KW-0133">Cell shape</keyword>
<feature type="active site" description="Nucleophile" evidence="6">
    <location>
        <position position="445"/>
    </location>
</feature>
<dbReference type="Proteomes" id="UP000035763">
    <property type="component" value="Unassembled WGS sequence"/>
</dbReference>
<evidence type="ECO:0000256" key="2">
    <source>
        <dbReference type="ARBA" id="ARBA00022679"/>
    </source>
</evidence>
<dbReference type="EMBL" id="CAJA01000011">
    <property type="protein sequence ID" value="CCH71776.1"/>
    <property type="molecule type" value="Genomic_DNA"/>
</dbReference>
<feature type="domain" description="L,D-TPase catalytic" evidence="7">
    <location>
        <begin position="350"/>
        <end position="469"/>
    </location>
</feature>